<dbReference type="SMART" id="SM00479">
    <property type="entry name" value="EXOIII"/>
    <property type="match status" value="1"/>
</dbReference>
<dbReference type="GO" id="GO:0000175">
    <property type="term" value="F:3'-5'-RNA exonuclease activity"/>
    <property type="evidence" value="ECO:0007669"/>
    <property type="project" value="InterPro"/>
</dbReference>
<evidence type="ECO:0000256" key="6">
    <source>
        <dbReference type="SAM" id="MobiDB-lite"/>
    </source>
</evidence>
<evidence type="ECO:0000313" key="8">
    <source>
        <dbReference type="Ensembl" id="ENSLBEP00000027512.1"/>
    </source>
</evidence>
<dbReference type="InterPro" id="IPR012337">
    <property type="entry name" value="RNaseH-like_sf"/>
</dbReference>
<feature type="domain" description="Exonuclease" evidence="7">
    <location>
        <begin position="221"/>
        <end position="387"/>
    </location>
</feature>
<dbReference type="AlphaFoldDB" id="A0A3Q3G486"/>
<comment type="subcellular location">
    <subcellularLocation>
        <location evidence="1">Nucleus</location>
    </subcellularLocation>
</comment>
<evidence type="ECO:0000313" key="9">
    <source>
        <dbReference type="Proteomes" id="UP000261660"/>
    </source>
</evidence>
<reference evidence="8" key="1">
    <citation type="submission" date="2025-08" db="UniProtKB">
        <authorList>
            <consortium name="Ensembl"/>
        </authorList>
    </citation>
    <scope>IDENTIFICATION</scope>
</reference>
<dbReference type="Gene3D" id="3.30.420.10">
    <property type="entry name" value="Ribonuclease H-like superfamily/Ribonuclease H"/>
    <property type="match status" value="1"/>
</dbReference>
<feature type="compositionally biased region" description="Basic and acidic residues" evidence="6">
    <location>
        <begin position="62"/>
        <end position="73"/>
    </location>
</feature>
<accession>A0A3Q3G486</accession>
<dbReference type="STRING" id="56723.ENSLBEP00000027512"/>
<dbReference type="Proteomes" id="UP000261660">
    <property type="component" value="Unplaced"/>
</dbReference>
<evidence type="ECO:0000256" key="5">
    <source>
        <dbReference type="ARBA" id="ARBA00023242"/>
    </source>
</evidence>
<evidence type="ECO:0000256" key="2">
    <source>
        <dbReference type="ARBA" id="ARBA00022722"/>
    </source>
</evidence>
<reference evidence="8" key="2">
    <citation type="submission" date="2025-09" db="UniProtKB">
        <authorList>
            <consortium name="Ensembl"/>
        </authorList>
    </citation>
    <scope>IDENTIFICATION</scope>
</reference>
<keyword evidence="9" id="KW-1185">Reference proteome</keyword>
<sequence>MRLMLFLFKKLLYFQSNKTRTRAEPSDTHDNKGVGQVGVLRQEPEAMSDVTINMQIDMTMSTRERPQGRENKQFKKKNFSNQRGRTEGKYKHTQRGRMSRHNHIQHQNGAPAQRPSFPASTNNKFNNSDAGSSAASAPSSSFKPSTSAHSKGIPPLMSRDSALHKPSVSACSLPPFTATVKNNGCHEKPKEREITSASTIAFCSVSGSRKQTKTAEGFPLKYVALDCEMVGSGPKGSINQLARCSMVNYDGDVIYDKFIIPSMPVTDYRTRWSGIRRCDLVNATPYAKARTEILRLLMGKVVIGHAIHNDFKVLSYVHPTAMTRDTSRIPLLNQKAGFSVGECASLKRLTKAIFNRDIQVGRMGHSSVEDAQATMELYKVVEAEWERELAFKSGKVTPRHKRTTCK</sequence>
<dbReference type="RefSeq" id="XP_020513115.2">
    <property type="nucleotide sequence ID" value="XM_020657459.3"/>
</dbReference>
<dbReference type="SUPFAM" id="SSF53098">
    <property type="entry name" value="Ribonuclease H-like"/>
    <property type="match status" value="1"/>
</dbReference>
<dbReference type="FunFam" id="3.30.420.10:FF:000007">
    <property type="entry name" value="Interferon-stimulated exonuclease gene 20"/>
    <property type="match status" value="1"/>
</dbReference>
<keyword evidence="3" id="KW-0378">Hydrolase</keyword>
<keyword evidence="5" id="KW-0539">Nucleus</keyword>
<dbReference type="InterPro" id="IPR036397">
    <property type="entry name" value="RNaseH_sf"/>
</dbReference>
<dbReference type="InParanoid" id="A0A3Q3G486"/>
<evidence type="ECO:0000256" key="1">
    <source>
        <dbReference type="ARBA" id="ARBA00004123"/>
    </source>
</evidence>
<dbReference type="PANTHER" id="PTHR12801:SF78">
    <property type="entry name" value="INTERFERON-STIMULATED 20 KDA EXONUCLEASE-LIKE 2"/>
    <property type="match status" value="1"/>
</dbReference>
<evidence type="ECO:0000259" key="7">
    <source>
        <dbReference type="SMART" id="SM00479"/>
    </source>
</evidence>
<dbReference type="CDD" id="cd06149">
    <property type="entry name" value="ISG20"/>
    <property type="match status" value="1"/>
</dbReference>
<dbReference type="GO" id="GO:0005730">
    <property type="term" value="C:nucleolus"/>
    <property type="evidence" value="ECO:0007669"/>
    <property type="project" value="UniProtKB-ARBA"/>
</dbReference>
<feature type="compositionally biased region" description="Polar residues" evidence="6">
    <location>
        <begin position="118"/>
        <end position="127"/>
    </location>
</feature>
<dbReference type="FunCoup" id="A0A3Q3G486">
    <property type="interactions" value="1286"/>
</dbReference>
<protein>
    <submittedName>
        <fullName evidence="8">Interferon stimulated exonuclease gene 20 like 2</fullName>
    </submittedName>
</protein>
<name>A0A3Q3G486_9LABR</name>
<dbReference type="GeneTree" id="ENSGT00940000159724"/>
<keyword evidence="4" id="KW-0269">Exonuclease</keyword>
<dbReference type="GeneID" id="110001903"/>
<feature type="region of interest" description="Disordered" evidence="6">
    <location>
        <begin position="61"/>
        <end position="161"/>
    </location>
</feature>
<dbReference type="Ensembl" id="ENSLBET00000028828.1">
    <property type="protein sequence ID" value="ENSLBEP00000027512.1"/>
    <property type="gene ID" value="ENSLBEG00000020884.1"/>
</dbReference>
<dbReference type="InterPro" id="IPR037433">
    <property type="entry name" value="ISG20_DEDDh"/>
</dbReference>
<dbReference type="InterPro" id="IPR047021">
    <property type="entry name" value="REXO1/3/4-like"/>
</dbReference>
<dbReference type="Pfam" id="PF00929">
    <property type="entry name" value="RNase_T"/>
    <property type="match status" value="1"/>
</dbReference>
<dbReference type="InterPro" id="IPR013520">
    <property type="entry name" value="Ribonucl_H"/>
</dbReference>
<evidence type="ECO:0000256" key="4">
    <source>
        <dbReference type="ARBA" id="ARBA00022839"/>
    </source>
</evidence>
<evidence type="ECO:0000256" key="3">
    <source>
        <dbReference type="ARBA" id="ARBA00022801"/>
    </source>
</evidence>
<dbReference type="GO" id="GO:0003676">
    <property type="term" value="F:nucleic acid binding"/>
    <property type="evidence" value="ECO:0007669"/>
    <property type="project" value="InterPro"/>
</dbReference>
<proteinExistence type="predicted"/>
<keyword evidence="2" id="KW-0540">Nuclease</keyword>
<feature type="compositionally biased region" description="Low complexity" evidence="6">
    <location>
        <begin position="128"/>
        <end position="150"/>
    </location>
</feature>
<feature type="compositionally biased region" description="Basic residues" evidence="6">
    <location>
        <begin position="91"/>
        <end position="104"/>
    </location>
</feature>
<dbReference type="PANTHER" id="PTHR12801">
    <property type="entry name" value="RNA EXONUCLEASE REXO1 / RECO3 FAMILY MEMBER-RELATED"/>
    <property type="match status" value="1"/>
</dbReference>
<organism evidence="8 9">
    <name type="scientific">Labrus bergylta</name>
    <name type="common">ballan wrasse</name>
    <dbReference type="NCBI Taxonomy" id="56723"/>
    <lineage>
        <taxon>Eukaryota</taxon>
        <taxon>Metazoa</taxon>
        <taxon>Chordata</taxon>
        <taxon>Craniata</taxon>
        <taxon>Vertebrata</taxon>
        <taxon>Euteleostomi</taxon>
        <taxon>Actinopterygii</taxon>
        <taxon>Neopterygii</taxon>
        <taxon>Teleostei</taxon>
        <taxon>Neoteleostei</taxon>
        <taxon>Acanthomorphata</taxon>
        <taxon>Eupercaria</taxon>
        <taxon>Labriformes</taxon>
        <taxon>Labridae</taxon>
        <taxon>Labrus</taxon>
    </lineage>
</organism>